<dbReference type="InterPro" id="IPR005835">
    <property type="entry name" value="NTP_transferase_dom"/>
</dbReference>
<dbReference type="Pfam" id="PF00483">
    <property type="entry name" value="NTP_transferase"/>
    <property type="match status" value="1"/>
</dbReference>
<sequence>MAAGRGLRMMPLTSHTSKAMIQFNNAMLIANSLKQLVKLNLETISITVGYKGAELAEYAIKEGVHNVFNTNGKGNSWWIYHTLLKQLDEPVLVLTCDNIVEIDLEWISQQYQQFNEPTCMLIPVKPVKGIEGDFIQHQNHKITTLSRTETTSIYGSGIQILNPKKINGMTEAVENFYDVWQQLMSKELLVASETYTKTWYSVNTEAQLQMAEKLYTNR</sequence>
<organism evidence="4 5">
    <name type="scientific">Kordia algicida OT-1</name>
    <dbReference type="NCBI Taxonomy" id="391587"/>
    <lineage>
        <taxon>Bacteria</taxon>
        <taxon>Pseudomonadati</taxon>
        <taxon>Bacteroidota</taxon>
        <taxon>Flavobacteriia</taxon>
        <taxon>Flavobacteriales</taxon>
        <taxon>Flavobacteriaceae</taxon>
        <taxon>Kordia</taxon>
    </lineage>
</organism>
<dbReference type="InterPro" id="IPR029044">
    <property type="entry name" value="Nucleotide-diphossugar_trans"/>
</dbReference>
<dbReference type="eggNOG" id="COG1208">
    <property type="taxonomic scope" value="Bacteria"/>
</dbReference>
<evidence type="ECO:0000256" key="1">
    <source>
        <dbReference type="ARBA" id="ARBA00022679"/>
    </source>
</evidence>
<accession>A9E2L2</accession>
<dbReference type="PANTHER" id="PTHR43584:SF8">
    <property type="entry name" value="N-ACETYLMURAMATE ALPHA-1-PHOSPHATE URIDYLYLTRANSFERASE"/>
    <property type="match status" value="1"/>
</dbReference>
<dbReference type="Gene3D" id="3.90.550.10">
    <property type="entry name" value="Spore Coat Polysaccharide Biosynthesis Protein SpsA, Chain A"/>
    <property type="match status" value="1"/>
</dbReference>
<dbReference type="Proteomes" id="UP000002945">
    <property type="component" value="Unassembled WGS sequence"/>
</dbReference>
<evidence type="ECO:0000259" key="3">
    <source>
        <dbReference type="Pfam" id="PF00483"/>
    </source>
</evidence>
<protein>
    <submittedName>
        <fullName evidence="4">Putative nucleotidyl transferase</fullName>
    </submittedName>
</protein>
<dbReference type="SUPFAM" id="SSF53448">
    <property type="entry name" value="Nucleotide-diphospho-sugar transferases"/>
    <property type="match status" value="1"/>
</dbReference>
<dbReference type="PANTHER" id="PTHR43584">
    <property type="entry name" value="NUCLEOTIDYL TRANSFERASE"/>
    <property type="match status" value="1"/>
</dbReference>
<evidence type="ECO:0000313" key="5">
    <source>
        <dbReference type="Proteomes" id="UP000002945"/>
    </source>
</evidence>
<dbReference type="RefSeq" id="WP_007094712.1">
    <property type="nucleotide sequence ID" value="NZ_CP142125.1"/>
</dbReference>
<keyword evidence="1 4" id="KW-0808">Transferase</keyword>
<proteinExistence type="predicted"/>
<dbReference type="STRING" id="391587.KAOT1_10786"/>
<reference evidence="4 5" key="1">
    <citation type="journal article" date="2011" name="J. Bacteriol.">
        <title>Genome sequence of the algicidal bacterium Kordia algicida OT-1.</title>
        <authorList>
            <person name="Lee H.S."/>
            <person name="Kang S.G."/>
            <person name="Kwon K.K."/>
            <person name="Lee J.H."/>
            <person name="Kim S.J."/>
        </authorList>
    </citation>
    <scope>NUCLEOTIDE SEQUENCE [LARGE SCALE GENOMIC DNA]</scope>
    <source>
        <strain evidence="4 5">OT-1</strain>
    </source>
</reference>
<dbReference type="AlphaFoldDB" id="A9E2L2"/>
<feature type="domain" description="Nucleotidyl transferase" evidence="3">
    <location>
        <begin position="1"/>
        <end position="126"/>
    </location>
</feature>
<comment type="caution">
    <text evidence="4">The sequence shown here is derived from an EMBL/GenBank/DDBJ whole genome shotgun (WGS) entry which is preliminary data.</text>
</comment>
<dbReference type="EMBL" id="ABIB01000008">
    <property type="protein sequence ID" value="EDP95403.1"/>
    <property type="molecule type" value="Genomic_DNA"/>
</dbReference>
<evidence type="ECO:0000313" key="4">
    <source>
        <dbReference type="EMBL" id="EDP95403.1"/>
    </source>
</evidence>
<dbReference type="HOGENOM" id="CLU_1212743_0_0_10"/>
<keyword evidence="5" id="KW-1185">Reference proteome</keyword>
<evidence type="ECO:0000256" key="2">
    <source>
        <dbReference type="ARBA" id="ARBA00022695"/>
    </source>
</evidence>
<dbReference type="GO" id="GO:0016779">
    <property type="term" value="F:nucleotidyltransferase activity"/>
    <property type="evidence" value="ECO:0007669"/>
    <property type="project" value="UniProtKB-KW"/>
</dbReference>
<name>A9E2L2_9FLAO</name>
<keyword evidence="2" id="KW-0548">Nucleotidyltransferase</keyword>
<gene>
    <name evidence="4" type="ORF">KAOT1_10786</name>
</gene>
<dbReference type="InterPro" id="IPR050065">
    <property type="entry name" value="GlmU-like"/>
</dbReference>